<accession>A0A0P9FIH1</accession>
<gene>
    <name evidence="2" type="ORF">SE17_12665</name>
</gene>
<feature type="domain" description="Lon N-terminal" evidence="1">
    <location>
        <begin position="29"/>
        <end position="141"/>
    </location>
</feature>
<dbReference type="Pfam" id="PF02190">
    <property type="entry name" value="LON_substr_bdg"/>
    <property type="match status" value="1"/>
</dbReference>
<dbReference type="PATRIC" id="fig|186479.3.peg.8012"/>
<dbReference type="Proteomes" id="UP000050509">
    <property type="component" value="Unassembled WGS sequence"/>
</dbReference>
<sequence length="141" mass="15809">MPDDLPILFDFPNSPEAHLGEGQSAERELPIVPLINTVLFPHMLTPLFVGRERSVAAVEDAMEHDRTILAIAQREQDTEDVGSSDLFTIGVEAHIQRVLKMPDGSTSIVVQGRRRMRVRDFTAERPMLRATATPIYSEDDK</sequence>
<dbReference type="Gene3D" id="2.30.130.40">
    <property type="entry name" value="LON domain-like"/>
    <property type="match status" value="1"/>
</dbReference>
<keyword evidence="3" id="KW-1185">Reference proteome</keyword>
<proteinExistence type="predicted"/>
<dbReference type="SUPFAM" id="SSF88697">
    <property type="entry name" value="PUA domain-like"/>
    <property type="match status" value="1"/>
</dbReference>
<dbReference type="EMBL" id="LJCR01000393">
    <property type="protein sequence ID" value="KPV52908.1"/>
    <property type="molecule type" value="Genomic_DNA"/>
</dbReference>
<reference evidence="2 3" key="1">
    <citation type="submission" date="2015-09" db="EMBL/GenBank/DDBJ databases">
        <title>Draft genome sequence of Kouleothrix aurantiaca JCM 19913.</title>
        <authorList>
            <person name="Hemp J."/>
        </authorList>
    </citation>
    <scope>NUCLEOTIDE SEQUENCE [LARGE SCALE GENOMIC DNA]</scope>
    <source>
        <strain evidence="2 3">COM-B</strain>
    </source>
</reference>
<dbReference type="InterPro" id="IPR015947">
    <property type="entry name" value="PUA-like_sf"/>
</dbReference>
<dbReference type="InterPro" id="IPR003111">
    <property type="entry name" value="Lon_prtase_N"/>
</dbReference>
<evidence type="ECO:0000313" key="2">
    <source>
        <dbReference type="EMBL" id="KPV52908.1"/>
    </source>
</evidence>
<dbReference type="AlphaFoldDB" id="A0A0P9FIH1"/>
<name>A0A0P9FIH1_9CHLR</name>
<dbReference type="PROSITE" id="PS51787">
    <property type="entry name" value="LON_N"/>
    <property type="match status" value="1"/>
</dbReference>
<evidence type="ECO:0000313" key="3">
    <source>
        <dbReference type="Proteomes" id="UP000050509"/>
    </source>
</evidence>
<organism evidence="2 3">
    <name type="scientific">Kouleothrix aurantiaca</name>
    <dbReference type="NCBI Taxonomy" id="186479"/>
    <lineage>
        <taxon>Bacteria</taxon>
        <taxon>Bacillati</taxon>
        <taxon>Chloroflexota</taxon>
        <taxon>Chloroflexia</taxon>
        <taxon>Chloroflexales</taxon>
        <taxon>Roseiflexineae</taxon>
        <taxon>Roseiflexaceae</taxon>
        <taxon>Kouleothrix</taxon>
    </lineage>
</organism>
<dbReference type="InterPro" id="IPR046336">
    <property type="entry name" value="Lon_prtase_N_sf"/>
</dbReference>
<evidence type="ECO:0000259" key="1">
    <source>
        <dbReference type="PROSITE" id="PS51787"/>
    </source>
</evidence>
<comment type="caution">
    <text evidence="2">The sequence shown here is derived from an EMBL/GenBank/DDBJ whole genome shotgun (WGS) entry which is preliminary data.</text>
</comment>
<dbReference type="SMART" id="SM00464">
    <property type="entry name" value="LON"/>
    <property type="match status" value="1"/>
</dbReference>
<feature type="non-terminal residue" evidence="2">
    <location>
        <position position="141"/>
    </location>
</feature>
<protein>
    <recommendedName>
        <fullName evidence="1">Lon N-terminal domain-containing protein</fullName>
    </recommendedName>
</protein>